<dbReference type="GO" id="GO:0005886">
    <property type="term" value="C:plasma membrane"/>
    <property type="evidence" value="ECO:0007669"/>
    <property type="project" value="UniProtKB-SubCell"/>
</dbReference>
<keyword evidence="4 8" id="KW-0812">Transmembrane</keyword>
<dbReference type="AlphaFoldDB" id="A0AB74TVZ1"/>
<organism evidence="10">
    <name type="scientific">Dolosigranulum savutiense</name>
    <dbReference type="NCBI Taxonomy" id="3110288"/>
    <lineage>
        <taxon>Bacteria</taxon>
        <taxon>Bacillati</taxon>
        <taxon>Bacillota</taxon>
        <taxon>Bacilli</taxon>
        <taxon>Lactobacillales</taxon>
        <taxon>Carnobacteriaceae</taxon>
        <taxon>Dolosigranulum</taxon>
    </lineage>
</organism>
<proteinExistence type="inferred from homology"/>
<keyword evidence="6 8" id="KW-1133">Transmembrane helix</keyword>
<dbReference type="EMBL" id="CP142436">
    <property type="protein sequence ID" value="XBC51167.1"/>
    <property type="molecule type" value="Genomic_DNA"/>
</dbReference>
<keyword evidence="5" id="KW-0133">Cell shape</keyword>
<feature type="transmembrane region" description="Helical" evidence="8">
    <location>
        <begin position="138"/>
        <end position="162"/>
    </location>
</feature>
<dbReference type="RefSeq" id="WP_347297484.1">
    <property type="nucleotide sequence ID" value="NZ_CP142433.1"/>
</dbReference>
<evidence type="ECO:0000313" key="10">
    <source>
        <dbReference type="EMBL" id="XBC47317.1"/>
    </source>
</evidence>
<evidence type="ECO:0000256" key="7">
    <source>
        <dbReference type="ARBA" id="ARBA00023136"/>
    </source>
</evidence>
<comment type="subcellular location">
    <subcellularLocation>
        <location evidence="1">Cell membrane</location>
        <topology evidence="1">Multi-pass membrane protein</topology>
    </subcellularLocation>
</comment>
<dbReference type="KEGG" id="dst:VUQ06_06360"/>
<dbReference type="Pfam" id="PF04093">
    <property type="entry name" value="MreD"/>
    <property type="match status" value="1"/>
</dbReference>
<dbReference type="EMBL" id="CP142434">
    <property type="protein sequence ID" value="XBC47317.1"/>
    <property type="molecule type" value="Genomic_DNA"/>
</dbReference>
<dbReference type="NCBIfam" id="TIGR03426">
    <property type="entry name" value="shape_MreD"/>
    <property type="match status" value="1"/>
</dbReference>
<dbReference type="EMBL" id="CP142435">
    <property type="protein sequence ID" value="XBC49122.1"/>
    <property type="molecule type" value="Genomic_DNA"/>
</dbReference>
<evidence type="ECO:0000256" key="2">
    <source>
        <dbReference type="ARBA" id="ARBA00007776"/>
    </source>
</evidence>
<gene>
    <name evidence="10" type="primary">mreD</name>
    <name evidence="11" type="ORF">VUQ06_06360</name>
    <name evidence="12" type="ORF">VUQ07_07995</name>
    <name evidence="9" type="ORF">VUQ08_07485</name>
    <name evidence="10" type="ORF">VUQ09_07015</name>
</gene>
<accession>A0AB74TVZ1</accession>
<evidence type="ECO:0000256" key="1">
    <source>
        <dbReference type="ARBA" id="ARBA00004651"/>
    </source>
</evidence>
<evidence type="ECO:0000256" key="6">
    <source>
        <dbReference type="ARBA" id="ARBA00022989"/>
    </source>
</evidence>
<name>A0AB74TVZ1_9LACT</name>
<reference evidence="10" key="1">
    <citation type="submission" date="2023-12" db="EMBL/GenBank/DDBJ databases">
        <title>Dolosigranulum savutii sp. nov. isolated from human upper respiratory samples collected in Botswana.</title>
        <authorList>
            <person name="Kelly M.S."/>
        </authorList>
    </citation>
    <scope>NUCLEOTIDE SEQUENCE</scope>
    <source>
        <strain evidence="12">MSK211</strain>
        <strain evidence="11">MSK294</strain>
        <strain evidence="10">MSK312</strain>
        <strain evidence="9">MSK433</strain>
    </source>
</reference>
<evidence type="ECO:0000256" key="5">
    <source>
        <dbReference type="ARBA" id="ARBA00022960"/>
    </source>
</evidence>
<evidence type="ECO:0000313" key="11">
    <source>
        <dbReference type="EMBL" id="XBC49122.1"/>
    </source>
</evidence>
<comment type="similarity">
    <text evidence="2">Belongs to the MreD family.</text>
</comment>
<dbReference type="InterPro" id="IPR007227">
    <property type="entry name" value="Cell_shape_determining_MreD"/>
</dbReference>
<feature type="transmembrane region" description="Helical" evidence="8">
    <location>
        <begin position="12"/>
        <end position="29"/>
    </location>
</feature>
<evidence type="ECO:0000313" key="9">
    <source>
        <dbReference type="EMBL" id="XBC45690.1"/>
    </source>
</evidence>
<feature type="transmembrane region" description="Helical" evidence="8">
    <location>
        <begin position="106"/>
        <end position="126"/>
    </location>
</feature>
<keyword evidence="3" id="KW-1003">Cell membrane</keyword>
<evidence type="ECO:0000256" key="3">
    <source>
        <dbReference type="ARBA" id="ARBA00022475"/>
    </source>
</evidence>
<dbReference type="GO" id="GO:0008360">
    <property type="term" value="P:regulation of cell shape"/>
    <property type="evidence" value="ECO:0007669"/>
    <property type="project" value="UniProtKB-KW"/>
</dbReference>
<evidence type="ECO:0000256" key="8">
    <source>
        <dbReference type="SAM" id="Phobius"/>
    </source>
</evidence>
<evidence type="ECO:0000256" key="4">
    <source>
        <dbReference type="ARBA" id="ARBA00022692"/>
    </source>
</evidence>
<keyword evidence="7 8" id="KW-0472">Membrane</keyword>
<protein>
    <submittedName>
        <fullName evidence="10">Rod shape-determining protein MreD</fullName>
    </submittedName>
</protein>
<sequence length="178" mass="20113">MLGWKKNIFPVSLLFVLFLLDGLIASYFNQALHTSLGYVAPRLTIVGLMLLSLYLSKGYLLTLTLVFGFLYDSYFTGFLGIYLGAICLMVYLIYQLRLYVKPSLAVYSIVGILMLTLMELFVFSVYDTINLISISYDYFFAHHLGGTLIFNGIVFVLAYGVVEQFLMDFSDSSSRSVL</sequence>
<dbReference type="EMBL" id="CP142433">
    <property type="protein sequence ID" value="XBC45690.1"/>
    <property type="molecule type" value="Genomic_DNA"/>
</dbReference>
<evidence type="ECO:0000313" key="12">
    <source>
        <dbReference type="EMBL" id="XBC51167.1"/>
    </source>
</evidence>
<feature type="transmembrane region" description="Helical" evidence="8">
    <location>
        <begin position="75"/>
        <end position="94"/>
    </location>
</feature>